<reference evidence="3" key="1">
    <citation type="journal article" date="2018" name="Biosci. Biotechnol. Biochem.">
        <title>Polysaccharide hydrolase of the hadal zone amphipods Hirondellea gigas.</title>
        <authorList>
            <person name="Kobayashi H."/>
            <person name="Nagahama T."/>
            <person name="Arai W."/>
            <person name="Sasagawa Y."/>
            <person name="Umeda M."/>
            <person name="Hayashi T."/>
            <person name="Nikaido I."/>
            <person name="Watanabe H."/>
            <person name="Oguri K."/>
            <person name="Kitazato H."/>
            <person name="Fujioka K."/>
            <person name="Kido Y."/>
            <person name="Takami H."/>
        </authorList>
    </citation>
    <scope>NUCLEOTIDE SEQUENCE</scope>
    <source>
        <tissue evidence="3">Whole body</tissue>
    </source>
</reference>
<proteinExistence type="evidence at transcript level"/>
<dbReference type="PANTHER" id="PTHR16212">
    <property type="entry name" value="FOCADHESIN FAMILY MEMBER"/>
    <property type="match status" value="1"/>
</dbReference>
<dbReference type="InterPro" id="IPR045163">
    <property type="entry name" value="Focadhesin/RST1"/>
</dbReference>
<protein>
    <submittedName>
        <fullName evidence="3">Focadhesin-like</fullName>
    </submittedName>
</protein>
<evidence type="ECO:0000256" key="1">
    <source>
        <dbReference type="SAM" id="MobiDB-lite"/>
    </source>
</evidence>
<sequence>MDDYEQKLSTGNVFIQTQAVSVLYSKILKAKNGDADVNQSAEVLALYQSVRSGNSSEASVAVAGLVALVKEEITPAVTLLSNLLADVLTAKCPAPTVQAITQIMLIMCEKDWRTKDNMPDENVNVSDQKKHSSSHESKSSKKGLGKCYNDLNRKSPSPTDGSEEDGHKSEGSSGELVNPFTGPPSGPVSPYVTLVRKKPSLAPLVVEECGYLLFHPDQRVRGISVSVVQPLLLFAACLADDNNPPPMLLQPLLQLLKQAHCSSYMQHSHVLPIMLQTAHLARASNGTQVQSKVSVLCNIASIALHDNNTALQHALLPSLVTAVPLATEHGVSTRPLLRYISMLLRCVSSDGCDVTLAALALVLPRVNAATITPLLKYCGQLVSSSSSNPLVCCSLLPSVLQVLSAPCNTAPTIAAAASALAMLMQHKKRVAGHVALKDNEYWPSLRQVFPCLPSLVSMVEVCNELVVSSHLSTRWLQTVAAMPNRLGVVHRLVTTAVFLYQASPHDAVIEAAKVLEREVVKSRSGALELFPMLLYRLARDRHPDVRLTIIHLLPSLASNKMCVSLILKALYTLWSSAPLRPIILRVVYDLWRVEPRVYPHLLKLVDDAQAKAVLRIGKQKQYDGELCIARAFVIAAVCKDKPSQHGEELLPVLSSILNENSSRSNISYRSTSCMANATNTTVSVLVSSAVCVFALNAITELISAGVIDLRTTWRVLAPQLAKDQRPEVIASLCKMLALAAKLQVKSDEYENFTNNILNLLWNWTIHQNKIVVEAAYAALQEFNMAKFCLKMLPSHARQGIKLPASLASTPFEAARKPEDVLTYVPGKAWISLVRGAKSSLRPYLELFVRSLVKREVSGLYKGIYLMAIQEAKKKASKGSGGQPEPLNYDFLQDYSTLKATVSFLLSIPRELEECSKDEGDRLLNTLLIFLKALGQPLNRPYPALDWIILSNVQDAIKDWCQKLAKSDWEERIRHAAFDILAKQCNKSASASVSISKYLIPNATNGLTMRDEIHLFGLMDYLGRGIPPATLQPFIQFTLNRYISDTNQLKLLLDAVQPVLTSEFIHDTNRNGLGNAIEGLNEKIDPCNDVLYTSYKSCVADLPSKHIERLTSPSLWWEVTDERLYRAAVLRCHVAVKDPEEIALPWLNDIVDSAASMPGERTALLRVLAETLTVRSSDIEASAWFLQLLGQLLDQTKKKIPDNIVANLEHSQRLLFYSDLLIISLIIWSGTYINHGVENVVQNASVCSKLIESSIDILFERPSWKATLPQLLNFLISSLSYLNKFLSSRYDLAPSTILMANLCPTLNQQMWNKVVALNVINTNNIS</sequence>
<name>A0A2P2I2Q4_9CRUS</name>
<feature type="compositionally biased region" description="Basic and acidic residues" evidence="1">
    <location>
        <begin position="127"/>
        <end position="139"/>
    </location>
</feature>
<evidence type="ECO:0000313" key="3">
    <source>
        <dbReference type="EMBL" id="LAB68314.1"/>
    </source>
</evidence>
<dbReference type="Pfam" id="PF12530">
    <property type="entry name" value="DUF3730"/>
    <property type="match status" value="1"/>
</dbReference>
<accession>A0A2P2I2Q4</accession>
<evidence type="ECO:0000259" key="2">
    <source>
        <dbReference type="Pfam" id="PF12530"/>
    </source>
</evidence>
<dbReference type="PANTHER" id="PTHR16212:SF4">
    <property type="entry name" value="FOCADHESIN"/>
    <property type="match status" value="1"/>
</dbReference>
<organism evidence="3">
    <name type="scientific">Hirondellea gigas</name>
    <dbReference type="NCBI Taxonomy" id="1518452"/>
    <lineage>
        <taxon>Eukaryota</taxon>
        <taxon>Metazoa</taxon>
        <taxon>Ecdysozoa</taxon>
        <taxon>Arthropoda</taxon>
        <taxon>Crustacea</taxon>
        <taxon>Multicrustacea</taxon>
        <taxon>Malacostraca</taxon>
        <taxon>Eumalacostraca</taxon>
        <taxon>Peracarida</taxon>
        <taxon>Amphipoda</taxon>
        <taxon>Amphilochidea</taxon>
        <taxon>Lysianassida</taxon>
        <taxon>Lysianassidira</taxon>
        <taxon>Lysianassoidea</taxon>
        <taxon>Lysianassidae</taxon>
        <taxon>Hirondellea</taxon>
    </lineage>
</organism>
<dbReference type="InterPro" id="IPR016024">
    <property type="entry name" value="ARM-type_fold"/>
</dbReference>
<feature type="domain" description="DUF3730" evidence="2">
    <location>
        <begin position="531"/>
        <end position="779"/>
    </location>
</feature>
<dbReference type="InterPro" id="IPR022542">
    <property type="entry name" value="FOCAD/RST1_DUF3730"/>
</dbReference>
<dbReference type="GO" id="GO:0060147">
    <property type="term" value="P:regulation of post-transcriptional gene silencing"/>
    <property type="evidence" value="ECO:0007669"/>
    <property type="project" value="InterPro"/>
</dbReference>
<dbReference type="EMBL" id="IACF01002669">
    <property type="protein sequence ID" value="LAB68314.1"/>
    <property type="molecule type" value="mRNA"/>
</dbReference>
<feature type="region of interest" description="Disordered" evidence="1">
    <location>
        <begin position="116"/>
        <end position="184"/>
    </location>
</feature>
<dbReference type="SUPFAM" id="SSF48371">
    <property type="entry name" value="ARM repeat"/>
    <property type="match status" value="2"/>
</dbReference>